<protein>
    <submittedName>
        <fullName evidence="1">Uncharacterized protein</fullName>
    </submittedName>
</protein>
<dbReference type="InterPro" id="IPR042184">
    <property type="entry name" value="YqeY/Aim41_N"/>
</dbReference>
<accession>A0A849HU90</accession>
<reference evidence="1 2" key="1">
    <citation type="submission" date="2020-04" db="EMBL/GenBank/DDBJ databases">
        <title>Knoellia sp. isolate from air conditioner.</title>
        <authorList>
            <person name="Chea S."/>
            <person name="Kim D.-U."/>
        </authorList>
    </citation>
    <scope>NUCLEOTIDE SEQUENCE [LARGE SCALE GENOMIC DNA]</scope>
    <source>
        <strain evidence="1 2">DB2414S</strain>
    </source>
</reference>
<name>A0A849HU90_9MICO</name>
<sequence>MRSKDTAAISAIRSAMAAISNAEAVPAAELDTRGGSGPIAGAVGVGAAEAERRHLTEDEQVGIVTEEVRERDAAADELTLAGQPEAAERLRAESAALRGLLG</sequence>
<organism evidence="1 2">
    <name type="scientific">Knoellia koreensis</name>
    <dbReference type="NCBI Taxonomy" id="2730921"/>
    <lineage>
        <taxon>Bacteria</taxon>
        <taxon>Bacillati</taxon>
        <taxon>Actinomycetota</taxon>
        <taxon>Actinomycetes</taxon>
        <taxon>Micrococcales</taxon>
        <taxon>Intrasporangiaceae</taxon>
        <taxon>Knoellia</taxon>
    </lineage>
</organism>
<gene>
    <name evidence="1" type="ORF">HJG52_19395</name>
</gene>
<keyword evidence="2" id="KW-1185">Reference proteome</keyword>
<comment type="caution">
    <text evidence="1">The sequence shown here is derived from an EMBL/GenBank/DDBJ whole genome shotgun (WGS) entry which is preliminary data.</text>
</comment>
<dbReference type="AlphaFoldDB" id="A0A849HU90"/>
<evidence type="ECO:0000313" key="2">
    <source>
        <dbReference type="Proteomes" id="UP000588586"/>
    </source>
</evidence>
<dbReference type="Proteomes" id="UP000588586">
    <property type="component" value="Unassembled WGS sequence"/>
</dbReference>
<dbReference type="EMBL" id="JABEPQ010000006">
    <property type="protein sequence ID" value="NNM48157.1"/>
    <property type="molecule type" value="Genomic_DNA"/>
</dbReference>
<dbReference type="Gene3D" id="1.10.1510.10">
    <property type="entry name" value="Uncharacterised protein YqeY/AIM41 PF09424, N-terminal domain"/>
    <property type="match status" value="1"/>
</dbReference>
<proteinExistence type="predicted"/>
<evidence type="ECO:0000313" key="1">
    <source>
        <dbReference type="EMBL" id="NNM48157.1"/>
    </source>
</evidence>